<evidence type="ECO:0000256" key="3">
    <source>
        <dbReference type="ARBA" id="ARBA00022833"/>
    </source>
</evidence>
<feature type="domain" description="SWIM-type" evidence="6">
    <location>
        <begin position="650"/>
        <end position="692"/>
    </location>
</feature>
<dbReference type="PROSITE" id="PS50966">
    <property type="entry name" value="ZF_SWIM"/>
    <property type="match status" value="1"/>
</dbReference>
<comment type="caution">
    <text evidence="7">The sequence shown here is derived from an EMBL/GenBank/DDBJ whole genome shotgun (WGS) entry which is preliminary data.</text>
</comment>
<evidence type="ECO:0000256" key="4">
    <source>
        <dbReference type="PROSITE-ProRule" id="PRU00325"/>
    </source>
</evidence>
<proteinExistence type="predicted"/>
<dbReference type="Pfam" id="PF10551">
    <property type="entry name" value="MULE"/>
    <property type="match status" value="1"/>
</dbReference>
<reference evidence="7" key="2">
    <citation type="journal article" date="2024" name="Plant">
        <title>Genomic evolution and insights into agronomic trait innovations of Sesamum species.</title>
        <authorList>
            <person name="Miao H."/>
            <person name="Wang L."/>
            <person name="Qu L."/>
            <person name="Liu H."/>
            <person name="Sun Y."/>
            <person name="Le M."/>
            <person name="Wang Q."/>
            <person name="Wei S."/>
            <person name="Zheng Y."/>
            <person name="Lin W."/>
            <person name="Duan Y."/>
            <person name="Cao H."/>
            <person name="Xiong S."/>
            <person name="Wang X."/>
            <person name="Wei L."/>
            <person name="Li C."/>
            <person name="Ma Q."/>
            <person name="Ju M."/>
            <person name="Zhao R."/>
            <person name="Li G."/>
            <person name="Mu C."/>
            <person name="Tian Q."/>
            <person name="Mei H."/>
            <person name="Zhang T."/>
            <person name="Gao T."/>
            <person name="Zhang H."/>
        </authorList>
    </citation>
    <scope>NUCLEOTIDE SEQUENCE</scope>
    <source>
        <strain evidence="7">G02</strain>
    </source>
</reference>
<keyword evidence="1" id="KW-0479">Metal-binding</keyword>
<dbReference type="AlphaFoldDB" id="A0AAW2KP18"/>
<dbReference type="InterPro" id="IPR006564">
    <property type="entry name" value="Znf_PMZ"/>
</dbReference>
<dbReference type="Pfam" id="PF26130">
    <property type="entry name" value="PB1-like"/>
    <property type="match status" value="1"/>
</dbReference>
<dbReference type="PANTHER" id="PTHR31973:SF187">
    <property type="entry name" value="MUTATOR TRANSPOSASE MUDRA PROTEIN"/>
    <property type="match status" value="1"/>
</dbReference>
<feature type="compositionally biased region" description="Basic and acidic residues" evidence="5">
    <location>
        <begin position="140"/>
        <end position="187"/>
    </location>
</feature>
<evidence type="ECO:0000256" key="5">
    <source>
        <dbReference type="SAM" id="MobiDB-lite"/>
    </source>
</evidence>
<feature type="compositionally biased region" description="Low complexity" evidence="5">
    <location>
        <begin position="904"/>
        <end position="965"/>
    </location>
</feature>
<dbReference type="GO" id="GO:0008270">
    <property type="term" value="F:zinc ion binding"/>
    <property type="evidence" value="ECO:0007669"/>
    <property type="project" value="UniProtKB-KW"/>
</dbReference>
<evidence type="ECO:0000259" key="6">
    <source>
        <dbReference type="PROSITE" id="PS50966"/>
    </source>
</evidence>
<feature type="region of interest" description="Disordered" evidence="5">
    <location>
        <begin position="879"/>
        <end position="978"/>
    </location>
</feature>
<evidence type="ECO:0000256" key="1">
    <source>
        <dbReference type="ARBA" id="ARBA00022723"/>
    </source>
</evidence>
<dbReference type="Pfam" id="PF04434">
    <property type="entry name" value="SWIM"/>
    <property type="match status" value="1"/>
</dbReference>
<keyword evidence="2 4" id="KW-0863">Zinc-finger</keyword>
<dbReference type="EMBL" id="JACGWJ010000027">
    <property type="protein sequence ID" value="KAL0308641.1"/>
    <property type="molecule type" value="Genomic_DNA"/>
</dbReference>
<reference evidence="7" key="1">
    <citation type="submission" date="2020-06" db="EMBL/GenBank/DDBJ databases">
        <authorList>
            <person name="Li T."/>
            <person name="Hu X."/>
            <person name="Zhang T."/>
            <person name="Song X."/>
            <person name="Zhang H."/>
            <person name="Dai N."/>
            <person name="Sheng W."/>
            <person name="Hou X."/>
            <person name="Wei L."/>
        </authorList>
    </citation>
    <scope>NUCLEOTIDE SEQUENCE</scope>
    <source>
        <strain evidence="7">G02</strain>
        <tissue evidence="7">Leaf</tissue>
    </source>
</reference>
<accession>A0AAW2KP18</accession>
<feature type="region of interest" description="Disordered" evidence="5">
    <location>
        <begin position="131"/>
        <end position="209"/>
    </location>
</feature>
<dbReference type="PANTHER" id="PTHR31973">
    <property type="entry name" value="POLYPROTEIN, PUTATIVE-RELATED"/>
    <property type="match status" value="1"/>
</dbReference>
<organism evidence="7">
    <name type="scientific">Sesamum radiatum</name>
    <name type="common">Black benniseed</name>
    <dbReference type="NCBI Taxonomy" id="300843"/>
    <lineage>
        <taxon>Eukaryota</taxon>
        <taxon>Viridiplantae</taxon>
        <taxon>Streptophyta</taxon>
        <taxon>Embryophyta</taxon>
        <taxon>Tracheophyta</taxon>
        <taxon>Spermatophyta</taxon>
        <taxon>Magnoliopsida</taxon>
        <taxon>eudicotyledons</taxon>
        <taxon>Gunneridae</taxon>
        <taxon>Pentapetalae</taxon>
        <taxon>asterids</taxon>
        <taxon>lamiids</taxon>
        <taxon>Lamiales</taxon>
        <taxon>Pedaliaceae</taxon>
        <taxon>Sesamum</taxon>
    </lineage>
</organism>
<dbReference type="InterPro" id="IPR018289">
    <property type="entry name" value="MULE_transposase_dom"/>
</dbReference>
<keyword evidence="3" id="KW-0862">Zinc</keyword>
<evidence type="ECO:0000313" key="7">
    <source>
        <dbReference type="EMBL" id="KAL0308641.1"/>
    </source>
</evidence>
<dbReference type="SMART" id="SM00575">
    <property type="entry name" value="ZnF_PMZ"/>
    <property type="match status" value="1"/>
</dbReference>
<dbReference type="InterPro" id="IPR007527">
    <property type="entry name" value="Znf_SWIM"/>
</dbReference>
<name>A0AAW2KP18_SESRA</name>
<protein>
    <recommendedName>
        <fullName evidence="6">SWIM-type domain-containing protein</fullName>
    </recommendedName>
</protein>
<gene>
    <name evidence="7" type="ORF">Sradi_5806400</name>
</gene>
<sequence>MGLSEYFTIRLHHSGQLCEFGRRVYVGGKIDHFDYCHVDEMSLIELTEMAKTLQIDTEHVTFFYSRNGINDCNSIAMMSTDLHTLELVNYVDGDRIVGIFIDHGHGHGTPSEGDSSRRLPDIEEGLEYMGDDIEGDMNEGEERQRVENLKHKVRGRGMEKLKKKSEGQRDNDAEKQRVGGEENEKQRVGVLNNGQMSDDSDDEQSIGNDSCYSDGLVDSELGIGDNESDFGIESELGWCRRDVVFTKNDKNKVQVKCKHDTCKWYIFASKIHGEDTMQVKTLHNEHQCTRVERVSAANSKWLANKYKDKLRTDPKWPVDSMMSVMQKECKLLFSKFQMYRAKEKVAKMSAGSEEQQYGLLWRYAAEITRSNPNTTVKIKTKEVDGKLLFRRFYCCWGALKAGFLDGCRPLICLDGCHLKTYCGGILLCAVGIDGNNCMYPFAYAVVEKEKKSTWLWFLELLMNDLEIPTDSDKWTIMSDKQKGLIDAVDMLLPYCEHRFCVMHLYNNFKLAHKGLGLKMMLWKAAKATRVVDFEKIMNELRGKDLEAFKWLAKRPAAQWSRSYFRCNAKCDILLNNMCESFNATIVEARSRPIVDMLETIRMMLMKRVYVKRDQIKKHKGKLTPNIQKLIEELKKKSMEYIAHWNGKDQFEVESCYGDKHNLHLGEKTCSCRKWQLTGIPCAHAISGMYFMGYKPEDYVHEYYHKSNFLRVYNHLMMPLLGPEEWPHSDRPTLLPPISERMPGRPKKQDRRKTLDEMKNKKDEVTNCGEKRGKLGRQGLVMTCKTCHVAGHNKRTCPQNRKNKQPEEHVEVPPGFKPKKEKRKADVLSQESKLTTSRRPLTRSVAALQGKKVEVLPLSQSSVTGPGTPSKTRKKMMVISKAKQGRHNSPSTQQKKKKKTIENVAAASPSKNAASADPSKITVPESLSKTAASASPSKAPILASRSKTTAPASLSKTTTSASHSKAPISASHSRQQLQQAMQLHQAIHCC</sequence>
<feature type="region of interest" description="Disordered" evidence="5">
    <location>
        <begin position="791"/>
        <end position="844"/>
    </location>
</feature>
<feature type="region of interest" description="Disordered" evidence="5">
    <location>
        <begin position="733"/>
        <end position="758"/>
    </location>
</feature>
<dbReference type="InterPro" id="IPR058594">
    <property type="entry name" value="PB1-like_dom_pln"/>
</dbReference>
<evidence type="ECO:0000256" key="2">
    <source>
        <dbReference type="ARBA" id="ARBA00022771"/>
    </source>
</evidence>
<feature type="compositionally biased region" description="Polar residues" evidence="5">
    <location>
        <begin position="828"/>
        <end position="838"/>
    </location>
</feature>